<evidence type="ECO:0000313" key="3">
    <source>
        <dbReference type="Proteomes" id="UP000295008"/>
    </source>
</evidence>
<dbReference type="InterPro" id="IPR014198">
    <property type="entry name" value="Spore_III_AB"/>
</dbReference>
<evidence type="ECO:0000313" key="2">
    <source>
        <dbReference type="EMBL" id="TCL70790.1"/>
    </source>
</evidence>
<name>A0A4R1RX83_HYDET</name>
<dbReference type="PIRSF" id="PIRSF021435">
    <property type="entry name" value="SpoIIIAB"/>
    <property type="match status" value="1"/>
</dbReference>
<dbReference type="RefSeq" id="WP_165907916.1">
    <property type="nucleotide sequence ID" value="NZ_SLUN01000009.1"/>
</dbReference>
<dbReference type="Pfam" id="PF09548">
    <property type="entry name" value="Spore_III_AB"/>
    <property type="match status" value="1"/>
</dbReference>
<keyword evidence="1" id="KW-1133">Transmembrane helix</keyword>
<gene>
    <name evidence="2" type="ORF">EDC14_1009108</name>
</gene>
<sequence length="172" mass="19374">MIKLIGITLILGASTFGGFLCAERMAQRCRMLRQWLRILEMLATEIYYHSDLLPQILDRIAATVNEKNLEVEFRRMARTIAFGADSSVAEAWTALVTGLLPEKLRPEDGQVLLELGSYLGVTDREDQVKKIRTCQSRLEGNLAGAELEVKKRTNLYRYLGFAAGAIVVLWLL</sequence>
<accession>A0A4R1RX83</accession>
<keyword evidence="1" id="KW-0812">Transmembrane</keyword>
<reference evidence="2 3" key="1">
    <citation type="submission" date="2019-03" db="EMBL/GenBank/DDBJ databases">
        <title>Genomic Encyclopedia of Type Strains, Phase IV (KMG-IV): sequencing the most valuable type-strain genomes for metagenomic binning, comparative biology and taxonomic classification.</title>
        <authorList>
            <person name="Goeker M."/>
        </authorList>
    </citation>
    <scope>NUCLEOTIDE SEQUENCE [LARGE SCALE GENOMIC DNA]</scope>
    <source>
        <strain evidence="2 3">LX-B</strain>
    </source>
</reference>
<dbReference type="AlphaFoldDB" id="A0A4R1RX83"/>
<keyword evidence="1" id="KW-0472">Membrane</keyword>
<keyword evidence="3" id="KW-1185">Reference proteome</keyword>
<feature type="transmembrane region" description="Helical" evidence="1">
    <location>
        <begin position="155"/>
        <end position="171"/>
    </location>
</feature>
<dbReference type="EMBL" id="SLUN01000009">
    <property type="protein sequence ID" value="TCL70790.1"/>
    <property type="molecule type" value="Genomic_DNA"/>
</dbReference>
<evidence type="ECO:0000256" key="1">
    <source>
        <dbReference type="SAM" id="Phobius"/>
    </source>
</evidence>
<organism evidence="2 3">
    <name type="scientific">Hydrogenispora ethanolica</name>
    <dbReference type="NCBI Taxonomy" id="1082276"/>
    <lineage>
        <taxon>Bacteria</taxon>
        <taxon>Bacillati</taxon>
        <taxon>Bacillota</taxon>
        <taxon>Hydrogenispora</taxon>
    </lineage>
</organism>
<dbReference type="Proteomes" id="UP000295008">
    <property type="component" value="Unassembled WGS sequence"/>
</dbReference>
<proteinExistence type="predicted"/>
<protein>
    <submittedName>
        <fullName evidence="2">Stage III sporulation protein AB</fullName>
    </submittedName>
</protein>
<comment type="caution">
    <text evidence="2">The sequence shown here is derived from an EMBL/GenBank/DDBJ whole genome shotgun (WGS) entry which is preliminary data.</text>
</comment>